<dbReference type="STRING" id="440514.SAMN04488010_3647"/>
<accession>A0A1I6KF33</accession>
<name>A0A1I6KF33_9FLAO</name>
<sequence>AHTTDAADLTSGVLADARVQESNVTQHETALTITESQISDLAHTVDTNTQLSEAEVDAFVANNNYSTGAHTMDAADLTSGLLADARVQESNVTQHETALTITESQISDLAHTVDTNLTEAEVDAFVANNNYSTGAHTTDAADLTIGVLADARVQESNITQHQTALTITESQISDLAHTVDTNTQLSEAEVDAFVANNNYSTGAHTTDAGDLTSGALADARVQESNVTQHETALTITESQISDLAHTEIIAGAGIAITGDGSSALPYSIINNFTEVDGSITNETNTGFSTVDVAGTDYLRITDSNGDLDIPLSDLSHTGTTGSIFFAGADNKPSENNSQLFWDNSNNRLGIGTASPTHKLQVNGQVRATSFANANGTAGSPAYRFNEDGNTGMYRADTDELGFSTAGTEAMRIDDSQNVGIGDFSSGTVDASLHVKSDTGVPLKIEPSTSTPTGTSGGQMFVSNDDGILYIYDGTRSKWLSIDRTMVGWGRNSNNTSNEYLRQFNGALSNQNGWRMVRNGTITAISAQSDIDQTWTFEVRKNDATTVIASITMTGIQGNHNNTLNVDINEGDFIQAYCNGTSVDYPETLIEIAWRK</sequence>
<protein>
    <submittedName>
        <fullName evidence="1">Uncharacterized protein</fullName>
    </submittedName>
</protein>
<feature type="non-terminal residue" evidence="1">
    <location>
        <position position="1"/>
    </location>
</feature>
<dbReference type="RefSeq" id="WP_218157900.1">
    <property type="nucleotide sequence ID" value="NZ_FOYX01000004.1"/>
</dbReference>
<dbReference type="Proteomes" id="UP000199462">
    <property type="component" value="Unassembled WGS sequence"/>
</dbReference>
<keyword evidence="2" id="KW-1185">Reference proteome</keyword>
<reference evidence="2" key="1">
    <citation type="submission" date="2016-10" db="EMBL/GenBank/DDBJ databases">
        <authorList>
            <person name="Varghese N."/>
            <person name="Submissions S."/>
        </authorList>
    </citation>
    <scope>NUCLEOTIDE SEQUENCE [LARGE SCALE GENOMIC DNA]</scope>
    <source>
        <strain evidence="2">DSM 19891</strain>
    </source>
</reference>
<dbReference type="EMBL" id="FOYX01000004">
    <property type="protein sequence ID" value="SFR89764.1"/>
    <property type="molecule type" value="Genomic_DNA"/>
</dbReference>
<proteinExistence type="predicted"/>
<dbReference type="AlphaFoldDB" id="A0A1I6KF33"/>
<gene>
    <name evidence="1" type="ORF">SAMN04488010_3647</name>
</gene>
<evidence type="ECO:0000313" key="1">
    <source>
        <dbReference type="EMBL" id="SFR89764.1"/>
    </source>
</evidence>
<evidence type="ECO:0000313" key="2">
    <source>
        <dbReference type="Proteomes" id="UP000199462"/>
    </source>
</evidence>
<organism evidence="1 2">
    <name type="scientific">Maribacter stanieri</name>
    <dbReference type="NCBI Taxonomy" id="440514"/>
    <lineage>
        <taxon>Bacteria</taxon>
        <taxon>Pseudomonadati</taxon>
        <taxon>Bacteroidota</taxon>
        <taxon>Flavobacteriia</taxon>
        <taxon>Flavobacteriales</taxon>
        <taxon>Flavobacteriaceae</taxon>
        <taxon>Maribacter</taxon>
    </lineage>
</organism>